<dbReference type="Gene3D" id="3.40.630.30">
    <property type="match status" value="1"/>
</dbReference>
<dbReference type="SUPFAM" id="SSF55729">
    <property type="entry name" value="Acyl-CoA N-acyltransferases (Nat)"/>
    <property type="match status" value="1"/>
</dbReference>
<gene>
    <name evidence="2" type="ORF">D8780_02830</name>
</gene>
<dbReference type="PROSITE" id="PS51186">
    <property type="entry name" value="GNAT"/>
    <property type="match status" value="1"/>
</dbReference>
<dbReference type="CDD" id="cd04301">
    <property type="entry name" value="NAT_SF"/>
    <property type="match status" value="1"/>
</dbReference>
<sequence length="127" mass="14257">MQDADAEGFDTISVLSDEWSAGLNRFERPGEILLLAKVDGETAGIGGITHDFVEAGYLRMRRFYVRPSFRRLGVGRQIAMHVLKHATPFNRPIILHADGPDAEMFWPTLGFVPIDRAHTTHLFRPLG</sequence>
<organism evidence="2 3">
    <name type="scientific">Notoacmeibacter ruber</name>
    <dbReference type="NCBI Taxonomy" id="2670375"/>
    <lineage>
        <taxon>Bacteria</taxon>
        <taxon>Pseudomonadati</taxon>
        <taxon>Pseudomonadota</taxon>
        <taxon>Alphaproteobacteria</taxon>
        <taxon>Hyphomicrobiales</taxon>
        <taxon>Notoacmeibacteraceae</taxon>
        <taxon>Notoacmeibacter</taxon>
    </lineage>
</organism>
<dbReference type="Proteomes" id="UP000281094">
    <property type="component" value="Unassembled WGS sequence"/>
</dbReference>
<dbReference type="InterPro" id="IPR016181">
    <property type="entry name" value="Acyl_CoA_acyltransferase"/>
</dbReference>
<dbReference type="AlphaFoldDB" id="A0A3L7JFW3"/>
<comment type="caution">
    <text evidence="2">The sequence shown here is derived from an EMBL/GenBank/DDBJ whole genome shotgun (WGS) entry which is preliminary data.</text>
</comment>
<dbReference type="Pfam" id="PF00583">
    <property type="entry name" value="Acetyltransf_1"/>
    <property type="match status" value="1"/>
</dbReference>
<dbReference type="EMBL" id="RCWN01000001">
    <property type="protein sequence ID" value="RLQ89354.1"/>
    <property type="molecule type" value="Genomic_DNA"/>
</dbReference>
<proteinExistence type="predicted"/>
<dbReference type="InterPro" id="IPR000182">
    <property type="entry name" value="GNAT_dom"/>
</dbReference>
<evidence type="ECO:0000259" key="1">
    <source>
        <dbReference type="PROSITE" id="PS51186"/>
    </source>
</evidence>
<name>A0A3L7JFW3_9HYPH</name>
<evidence type="ECO:0000313" key="2">
    <source>
        <dbReference type="EMBL" id="RLQ89354.1"/>
    </source>
</evidence>
<dbReference type="GO" id="GO:0016747">
    <property type="term" value="F:acyltransferase activity, transferring groups other than amino-acyl groups"/>
    <property type="evidence" value="ECO:0007669"/>
    <property type="project" value="InterPro"/>
</dbReference>
<reference evidence="2 3" key="1">
    <citation type="submission" date="2018-10" db="EMBL/GenBank/DDBJ databases">
        <title>Notoacmeibacter sp. M2BS9Y-3-1, whole genome shotgun sequence.</title>
        <authorList>
            <person name="Tuo L."/>
        </authorList>
    </citation>
    <scope>NUCLEOTIDE SEQUENCE [LARGE SCALE GENOMIC DNA]</scope>
    <source>
        <strain evidence="2 3">M2BS9Y-3-1</strain>
    </source>
</reference>
<protein>
    <submittedName>
        <fullName evidence="2">GNAT family N-acetyltransferase</fullName>
    </submittedName>
</protein>
<keyword evidence="3" id="KW-1185">Reference proteome</keyword>
<feature type="domain" description="N-acetyltransferase" evidence="1">
    <location>
        <begin position="1"/>
        <end position="127"/>
    </location>
</feature>
<evidence type="ECO:0000313" key="3">
    <source>
        <dbReference type="Proteomes" id="UP000281094"/>
    </source>
</evidence>
<keyword evidence="2" id="KW-0808">Transferase</keyword>
<accession>A0A3L7JFW3</accession>